<evidence type="ECO:0008006" key="9">
    <source>
        <dbReference type="Google" id="ProtNLM"/>
    </source>
</evidence>
<keyword evidence="8" id="KW-1185">Reference proteome</keyword>
<comment type="subcellular location">
    <subcellularLocation>
        <location evidence="1">Membrane</location>
        <topology evidence="1">Multi-pass membrane protein</topology>
    </subcellularLocation>
</comment>
<evidence type="ECO:0000256" key="5">
    <source>
        <dbReference type="SAM" id="MobiDB-lite"/>
    </source>
</evidence>
<dbReference type="Proteomes" id="UP000298327">
    <property type="component" value="Unassembled WGS sequence"/>
</dbReference>
<evidence type="ECO:0000313" key="8">
    <source>
        <dbReference type="Proteomes" id="UP000298327"/>
    </source>
</evidence>
<dbReference type="InterPro" id="IPR051068">
    <property type="entry name" value="MFS_Domain-Containing_Protein"/>
</dbReference>
<feature type="transmembrane region" description="Helical" evidence="6">
    <location>
        <begin position="226"/>
        <end position="248"/>
    </location>
</feature>
<feature type="transmembrane region" description="Helical" evidence="6">
    <location>
        <begin position="131"/>
        <end position="150"/>
    </location>
</feature>
<organism evidence="7 8">
    <name type="scientific">Dentipellis fragilis</name>
    <dbReference type="NCBI Taxonomy" id="205917"/>
    <lineage>
        <taxon>Eukaryota</taxon>
        <taxon>Fungi</taxon>
        <taxon>Dikarya</taxon>
        <taxon>Basidiomycota</taxon>
        <taxon>Agaricomycotina</taxon>
        <taxon>Agaricomycetes</taxon>
        <taxon>Russulales</taxon>
        <taxon>Hericiaceae</taxon>
        <taxon>Dentipellis</taxon>
    </lineage>
</organism>
<dbReference type="InterPro" id="IPR036259">
    <property type="entry name" value="MFS_trans_sf"/>
</dbReference>
<evidence type="ECO:0000256" key="3">
    <source>
        <dbReference type="ARBA" id="ARBA00022989"/>
    </source>
</evidence>
<dbReference type="InterPro" id="IPR011701">
    <property type="entry name" value="MFS"/>
</dbReference>
<dbReference type="OrthoDB" id="2015447at2759"/>
<evidence type="ECO:0000256" key="6">
    <source>
        <dbReference type="SAM" id="Phobius"/>
    </source>
</evidence>
<proteinExistence type="predicted"/>
<feature type="region of interest" description="Disordered" evidence="5">
    <location>
        <begin position="312"/>
        <end position="339"/>
    </location>
</feature>
<keyword evidence="3 6" id="KW-1133">Transmembrane helix</keyword>
<name>A0A4Y9XJR6_9AGAM</name>
<dbReference type="SUPFAM" id="SSF103473">
    <property type="entry name" value="MFS general substrate transporter"/>
    <property type="match status" value="1"/>
</dbReference>
<feature type="compositionally biased region" description="Basic and acidic residues" evidence="5">
    <location>
        <begin position="509"/>
        <end position="526"/>
    </location>
</feature>
<gene>
    <name evidence="7" type="ORF">EVG20_g11562</name>
</gene>
<feature type="transmembrane region" description="Helical" evidence="6">
    <location>
        <begin position="186"/>
        <end position="206"/>
    </location>
</feature>
<feature type="region of interest" description="Disordered" evidence="5">
    <location>
        <begin position="505"/>
        <end position="541"/>
    </location>
</feature>
<sequence length="548" mass="60994">MTSDPHGSASACLHSRERRVSGPTLSTTTEFERKATRNLTFLKSIMQSPKILSTVFEIPSRLQFSRRPSRASQNVDDDVASSVTQVADPELKLPKMSSLVVMIALNALSQVSFFIIVSSSSKYAEYLGGSATFSGLVIGIPVVFAGVALIPLMRLDKGAYSMPLHFACANAILGHIFYGLAYRAHFLYLIFIGRIVVGFAFTNFMYSKRFCSDPRLVGIRRRTTLAGWLVVGQGVGFSVGPFVGGLLYKVGFGNEVFNGYTSPGWVMAVCWLLFWIIFPHMFQDVPKVRRQSVDSATELEAVSFPQATRTVTADLPMPNGDAEAKGGASTSVHNLPDDDAEGTGCLSARQWGRVRDDVLVRDDLVLRARRLGSQHPRLHSSGIWLVSLRSRQLHRARRHCDFPALIFERPPRTAHSRPVHPGTRMRRRWRGAAYHPGYSCDKHCPFRLAFRMLVPDGARVQCHQHGDDEPAIKASARFLEREDKSRDSVQQLQWASKRGRMGWFGSEGGHAELPRATDRDPGRWDSVDNCPVEGSESEDRLSLICQIE</sequence>
<keyword evidence="4 6" id="KW-0472">Membrane</keyword>
<keyword evidence="2 6" id="KW-0812">Transmembrane</keyword>
<dbReference type="Gene3D" id="1.20.1250.20">
    <property type="entry name" value="MFS general substrate transporter like domains"/>
    <property type="match status" value="1"/>
</dbReference>
<reference evidence="7 8" key="1">
    <citation type="submission" date="2019-02" db="EMBL/GenBank/DDBJ databases">
        <title>Genome sequencing of the rare red list fungi Dentipellis fragilis.</title>
        <authorList>
            <person name="Buettner E."/>
            <person name="Kellner H."/>
        </authorList>
    </citation>
    <scope>NUCLEOTIDE SEQUENCE [LARGE SCALE GENOMIC DNA]</scope>
    <source>
        <strain evidence="7 8">DSM 105465</strain>
    </source>
</reference>
<feature type="region of interest" description="Disordered" evidence="5">
    <location>
        <begin position="1"/>
        <end position="26"/>
    </location>
</feature>
<accession>A0A4Y9XJR6</accession>
<evidence type="ECO:0000313" key="7">
    <source>
        <dbReference type="EMBL" id="TFY50364.1"/>
    </source>
</evidence>
<dbReference type="PANTHER" id="PTHR23510">
    <property type="entry name" value="INNER MEMBRANE TRANSPORT PROTEIN YAJR"/>
    <property type="match status" value="1"/>
</dbReference>
<evidence type="ECO:0000256" key="4">
    <source>
        <dbReference type="ARBA" id="ARBA00023136"/>
    </source>
</evidence>
<dbReference type="GO" id="GO:0022857">
    <property type="term" value="F:transmembrane transporter activity"/>
    <property type="evidence" value="ECO:0007669"/>
    <property type="project" value="InterPro"/>
</dbReference>
<protein>
    <recommendedName>
        <fullName evidence="9">Major facilitator superfamily (MFS) profile domain-containing protein</fullName>
    </recommendedName>
</protein>
<dbReference type="Pfam" id="PF07690">
    <property type="entry name" value="MFS_1"/>
    <property type="match status" value="1"/>
</dbReference>
<comment type="caution">
    <text evidence="7">The sequence shown here is derived from an EMBL/GenBank/DDBJ whole genome shotgun (WGS) entry which is preliminary data.</text>
</comment>
<feature type="transmembrane region" description="Helical" evidence="6">
    <location>
        <begin position="99"/>
        <end position="119"/>
    </location>
</feature>
<dbReference type="AlphaFoldDB" id="A0A4Y9XJR6"/>
<dbReference type="GO" id="GO:0016020">
    <property type="term" value="C:membrane"/>
    <property type="evidence" value="ECO:0007669"/>
    <property type="project" value="UniProtKB-SubCell"/>
</dbReference>
<dbReference type="EMBL" id="SEOQ01001863">
    <property type="protein sequence ID" value="TFY50364.1"/>
    <property type="molecule type" value="Genomic_DNA"/>
</dbReference>
<evidence type="ECO:0000256" key="2">
    <source>
        <dbReference type="ARBA" id="ARBA00022692"/>
    </source>
</evidence>
<evidence type="ECO:0000256" key="1">
    <source>
        <dbReference type="ARBA" id="ARBA00004141"/>
    </source>
</evidence>
<feature type="transmembrane region" description="Helical" evidence="6">
    <location>
        <begin position="260"/>
        <end position="282"/>
    </location>
</feature>
<dbReference type="PANTHER" id="PTHR23510:SF64">
    <property type="entry name" value="INNER MEMBRANE TRANSPORT PROTEIN YAJR"/>
    <property type="match status" value="1"/>
</dbReference>